<dbReference type="InterPro" id="IPR011006">
    <property type="entry name" value="CheY-like_superfamily"/>
</dbReference>
<dbReference type="SUPFAM" id="SSF52172">
    <property type="entry name" value="CheY-like"/>
    <property type="match status" value="1"/>
</dbReference>
<dbReference type="InterPro" id="IPR000792">
    <property type="entry name" value="Tscrpt_reg_LuxR_C"/>
</dbReference>
<dbReference type="InterPro" id="IPR016032">
    <property type="entry name" value="Sig_transdc_resp-reg_C-effctor"/>
</dbReference>
<dbReference type="Gene3D" id="3.40.50.2300">
    <property type="match status" value="1"/>
</dbReference>
<comment type="caution">
    <text evidence="6">The sequence shown here is derived from an EMBL/GenBank/DDBJ whole genome shotgun (WGS) entry which is preliminary data.</text>
</comment>
<organism evidence="6 7">
    <name type="scientific">Olivibacter oleidegradans</name>
    <dbReference type="NCBI Taxonomy" id="760123"/>
    <lineage>
        <taxon>Bacteria</taxon>
        <taxon>Pseudomonadati</taxon>
        <taxon>Bacteroidota</taxon>
        <taxon>Sphingobacteriia</taxon>
        <taxon>Sphingobacteriales</taxon>
        <taxon>Sphingobacteriaceae</taxon>
        <taxon>Olivibacter</taxon>
    </lineage>
</organism>
<sequence length="210" mass="23967">MMKGTIGIVDDQQLFLKTVGMFVNTFPDFEVILYASNGPDLLQKLKSQNPLPDILLIDVNMPEMEGAEIVSTIRKTYPSIKMAALSMMEDSQNVIRMIKAGCCAYLLKNMNPNELELALKEILLRGFYNTYVTNMCYQEMFNKDSIDLKDREREFLELACSDLTYQQIASKMFLSIKTIDGYRAALFEKFQVKSRVGLVLEAIRQNVISV</sequence>
<dbReference type="SUPFAM" id="SSF46894">
    <property type="entry name" value="C-terminal effector domain of the bipartite response regulators"/>
    <property type="match status" value="1"/>
</dbReference>
<keyword evidence="1 3" id="KW-0597">Phosphoprotein</keyword>
<dbReference type="RefSeq" id="WP_041387262.1">
    <property type="nucleotide sequence ID" value="NZ_JBHLWO010000001.1"/>
</dbReference>
<dbReference type="Gene3D" id="1.10.10.10">
    <property type="entry name" value="Winged helix-like DNA-binding domain superfamily/Winged helix DNA-binding domain"/>
    <property type="match status" value="1"/>
</dbReference>
<protein>
    <submittedName>
        <fullName evidence="6">Response regulator</fullName>
    </submittedName>
</protein>
<dbReference type="CDD" id="cd17535">
    <property type="entry name" value="REC_NarL-like"/>
    <property type="match status" value="1"/>
</dbReference>
<keyword evidence="7" id="KW-1185">Reference proteome</keyword>
<feature type="domain" description="HTH luxR-type" evidence="4">
    <location>
        <begin position="141"/>
        <end position="206"/>
    </location>
</feature>
<feature type="modified residue" description="4-aspartylphosphate" evidence="3">
    <location>
        <position position="58"/>
    </location>
</feature>
<evidence type="ECO:0000259" key="4">
    <source>
        <dbReference type="PROSITE" id="PS50043"/>
    </source>
</evidence>
<dbReference type="InterPro" id="IPR058245">
    <property type="entry name" value="NreC/VraR/RcsB-like_REC"/>
</dbReference>
<dbReference type="PANTHER" id="PTHR43214:SF37">
    <property type="entry name" value="TRANSCRIPTIONAL REGULATORY PROTEIN YDFI"/>
    <property type="match status" value="1"/>
</dbReference>
<dbReference type="Pfam" id="PF00072">
    <property type="entry name" value="Response_reg"/>
    <property type="match status" value="1"/>
</dbReference>
<dbReference type="PROSITE" id="PS00622">
    <property type="entry name" value="HTH_LUXR_1"/>
    <property type="match status" value="1"/>
</dbReference>
<dbReference type="InterPro" id="IPR039420">
    <property type="entry name" value="WalR-like"/>
</dbReference>
<evidence type="ECO:0000313" key="7">
    <source>
        <dbReference type="Proteomes" id="UP001589774"/>
    </source>
</evidence>
<keyword evidence="2" id="KW-0238">DNA-binding</keyword>
<dbReference type="PROSITE" id="PS50043">
    <property type="entry name" value="HTH_LUXR_2"/>
    <property type="match status" value="1"/>
</dbReference>
<proteinExistence type="predicted"/>
<dbReference type="PROSITE" id="PS50110">
    <property type="entry name" value="RESPONSE_REGULATORY"/>
    <property type="match status" value="1"/>
</dbReference>
<evidence type="ECO:0000256" key="1">
    <source>
        <dbReference type="ARBA" id="ARBA00022553"/>
    </source>
</evidence>
<dbReference type="Proteomes" id="UP001589774">
    <property type="component" value="Unassembled WGS sequence"/>
</dbReference>
<dbReference type="InterPro" id="IPR001789">
    <property type="entry name" value="Sig_transdc_resp-reg_receiver"/>
</dbReference>
<evidence type="ECO:0000256" key="2">
    <source>
        <dbReference type="ARBA" id="ARBA00023125"/>
    </source>
</evidence>
<dbReference type="CDD" id="cd06170">
    <property type="entry name" value="LuxR_C_like"/>
    <property type="match status" value="1"/>
</dbReference>
<accession>A0ABV6HGV0</accession>
<dbReference type="InterPro" id="IPR036388">
    <property type="entry name" value="WH-like_DNA-bd_sf"/>
</dbReference>
<dbReference type="SMART" id="SM00448">
    <property type="entry name" value="REC"/>
    <property type="match status" value="1"/>
</dbReference>
<evidence type="ECO:0000259" key="5">
    <source>
        <dbReference type="PROSITE" id="PS50110"/>
    </source>
</evidence>
<gene>
    <name evidence="6" type="ORF">ACFFI0_07380</name>
</gene>
<feature type="domain" description="Response regulatory" evidence="5">
    <location>
        <begin position="5"/>
        <end position="123"/>
    </location>
</feature>
<evidence type="ECO:0000256" key="3">
    <source>
        <dbReference type="PROSITE-ProRule" id="PRU00169"/>
    </source>
</evidence>
<name>A0ABV6HGV0_9SPHI</name>
<dbReference type="Pfam" id="PF00196">
    <property type="entry name" value="GerE"/>
    <property type="match status" value="1"/>
</dbReference>
<reference evidence="6 7" key="1">
    <citation type="submission" date="2024-09" db="EMBL/GenBank/DDBJ databases">
        <authorList>
            <person name="Sun Q."/>
            <person name="Mori K."/>
        </authorList>
    </citation>
    <scope>NUCLEOTIDE SEQUENCE [LARGE SCALE GENOMIC DNA]</scope>
    <source>
        <strain evidence="6 7">CCM 7765</strain>
    </source>
</reference>
<dbReference type="EMBL" id="JBHLWO010000001">
    <property type="protein sequence ID" value="MFC0318125.1"/>
    <property type="molecule type" value="Genomic_DNA"/>
</dbReference>
<dbReference type="SMART" id="SM00421">
    <property type="entry name" value="HTH_LUXR"/>
    <property type="match status" value="1"/>
</dbReference>
<evidence type="ECO:0000313" key="6">
    <source>
        <dbReference type="EMBL" id="MFC0318125.1"/>
    </source>
</evidence>
<dbReference type="PANTHER" id="PTHR43214">
    <property type="entry name" value="TWO-COMPONENT RESPONSE REGULATOR"/>
    <property type="match status" value="1"/>
</dbReference>